<dbReference type="EMBL" id="CADIJZ010000016">
    <property type="protein sequence ID" value="CAB3711435.1"/>
    <property type="molecule type" value="Genomic_DNA"/>
</dbReference>
<evidence type="ECO:0000313" key="3">
    <source>
        <dbReference type="Proteomes" id="UP000494205"/>
    </source>
</evidence>
<dbReference type="AlphaFoldDB" id="A0A6J5BN40"/>
<dbReference type="Proteomes" id="UP000494205">
    <property type="component" value="Unassembled WGS sequence"/>
</dbReference>
<evidence type="ECO:0000313" key="2">
    <source>
        <dbReference type="EMBL" id="CAB3711435.1"/>
    </source>
</evidence>
<protein>
    <recommendedName>
        <fullName evidence="1">DUF7660 domain-containing protein</fullName>
    </recommendedName>
</protein>
<reference evidence="2 3" key="1">
    <citation type="submission" date="2020-04" db="EMBL/GenBank/DDBJ databases">
        <authorList>
            <person name="De Canck E."/>
        </authorList>
    </citation>
    <scope>NUCLEOTIDE SEQUENCE [LARGE SCALE GENOMIC DNA]</scope>
    <source>
        <strain evidence="2 3">LMG 27174</strain>
    </source>
</reference>
<organism evidence="2 3">
    <name type="scientific">Paraburkholderia rhynchosiae</name>
    <dbReference type="NCBI Taxonomy" id="487049"/>
    <lineage>
        <taxon>Bacteria</taxon>
        <taxon>Pseudomonadati</taxon>
        <taxon>Pseudomonadota</taxon>
        <taxon>Betaproteobacteria</taxon>
        <taxon>Burkholderiales</taxon>
        <taxon>Burkholderiaceae</taxon>
        <taxon>Paraburkholderia</taxon>
    </lineage>
</organism>
<accession>A0A6J5BN40</accession>
<sequence>MMSANQKEKKRSDLREALGRVVDERSFVNFLQMLACDWSAASDPSGWENGSIGAFLDAAAGWPEASKKGLRFYDVPSNPWRRGADMLIAGKEYEEGSHYETAVLAATAADAAGSGCDF</sequence>
<feature type="domain" description="DUF7660" evidence="1">
    <location>
        <begin position="26"/>
        <end position="94"/>
    </location>
</feature>
<dbReference type="InterPro" id="IPR056077">
    <property type="entry name" value="DUF7660"/>
</dbReference>
<evidence type="ECO:0000259" key="1">
    <source>
        <dbReference type="Pfam" id="PF24693"/>
    </source>
</evidence>
<dbReference type="Pfam" id="PF24693">
    <property type="entry name" value="DUF7660"/>
    <property type="match status" value="1"/>
</dbReference>
<name>A0A6J5BN40_9BURK</name>
<gene>
    <name evidence="2" type="ORF">LMG27174_04259</name>
</gene>
<proteinExistence type="predicted"/>